<dbReference type="InterPro" id="IPR046735">
    <property type="entry name" value="PA2779-like"/>
</dbReference>
<protein>
    <submittedName>
        <fullName evidence="2">PA2779 family protein</fullName>
    </submittedName>
</protein>
<keyword evidence="1" id="KW-0472">Membrane</keyword>
<keyword evidence="3" id="KW-1185">Reference proteome</keyword>
<organism evidence="2 3">
    <name type="scientific">Geoalkalibacter halelectricus</name>
    <dbReference type="NCBI Taxonomy" id="2847045"/>
    <lineage>
        <taxon>Bacteria</taxon>
        <taxon>Pseudomonadati</taxon>
        <taxon>Thermodesulfobacteriota</taxon>
        <taxon>Desulfuromonadia</taxon>
        <taxon>Desulfuromonadales</taxon>
        <taxon>Geoalkalibacteraceae</taxon>
        <taxon>Geoalkalibacter</taxon>
    </lineage>
</organism>
<evidence type="ECO:0000256" key="1">
    <source>
        <dbReference type="SAM" id="Phobius"/>
    </source>
</evidence>
<feature type="transmembrane region" description="Helical" evidence="1">
    <location>
        <begin position="105"/>
        <end position="125"/>
    </location>
</feature>
<dbReference type="NCBIfam" id="NF033919">
    <property type="entry name" value="PA2779_fam"/>
    <property type="match status" value="1"/>
</dbReference>
<dbReference type="EMBL" id="CP092109">
    <property type="protein sequence ID" value="UWZ80874.1"/>
    <property type="molecule type" value="Genomic_DNA"/>
</dbReference>
<accession>A0ABY5ZPW5</accession>
<reference evidence="2" key="1">
    <citation type="journal article" date="2022" name="Environ. Microbiol.">
        <title>Geoalkalibacter halelectricus SAP #1 sp. nov. possessing extracellular electron transfer and mineral#reducing capabilities from a haloalkaline environment.</title>
        <authorList>
            <person name="Yadav S."/>
            <person name="Singh R."/>
            <person name="Sundharam S.S."/>
            <person name="Chaudhary S."/>
            <person name="Krishnamurthi S."/>
            <person name="Patil S.A."/>
        </authorList>
    </citation>
    <scope>NUCLEOTIDE SEQUENCE</scope>
    <source>
        <strain evidence="2">SAP-1</strain>
    </source>
</reference>
<dbReference type="Proteomes" id="UP001060414">
    <property type="component" value="Chromosome"/>
</dbReference>
<dbReference type="RefSeq" id="WP_260749241.1">
    <property type="nucleotide sequence ID" value="NZ_CP092109.1"/>
</dbReference>
<keyword evidence="1" id="KW-0812">Transmembrane</keyword>
<evidence type="ECO:0000313" key="2">
    <source>
        <dbReference type="EMBL" id="UWZ80874.1"/>
    </source>
</evidence>
<keyword evidence="1" id="KW-1133">Transmembrane helix</keyword>
<name>A0ABY5ZPW5_9BACT</name>
<evidence type="ECO:0000313" key="3">
    <source>
        <dbReference type="Proteomes" id="UP001060414"/>
    </source>
</evidence>
<proteinExistence type="predicted"/>
<gene>
    <name evidence="2" type="ORF">L9S41_05585</name>
</gene>
<dbReference type="Pfam" id="PF20332">
    <property type="entry name" value="DUF6627"/>
    <property type="match status" value="1"/>
</dbReference>
<sequence length="135" mass="14705">MDRTRVWILDSRICWMVLMAFTLLSLAPSQSHAGLMESRLSTGEAYSQRAADLETVRQALQQEVVAQRLADYGFSSAEISERLASLSDEQLHQIAGLADNLGEGAGALGAVIAVLVIILLVVLILKLTDKQIIVR</sequence>